<dbReference type="NCBIfam" id="NF005460">
    <property type="entry name" value="PRK07056.1"/>
    <property type="match status" value="1"/>
</dbReference>
<evidence type="ECO:0000259" key="1">
    <source>
        <dbReference type="Pfam" id="PF01425"/>
    </source>
</evidence>
<organism evidence="2 3">
    <name type="scientific">Falsochrobactrum ovis</name>
    <dbReference type="NCBI Taxonomy" id="1293442"/>
    <lineage>
        <taxon>Bacteria</taxon>
        <taxon>Pseudomonadati</taxon>
        <taxon>Pseudomonadota</taxon>
        <taxon>Alphaproteobacteria</taxon>
        <taxon>Hyphomicrobiales</taxon>
        <taxon>Brucellaceae</taxon>
        <taxon>Falsochrobactrum</taxon>
    </lineage>
</organism>
<dbReference type="PANTHER" id="PTHR11895:SF176">
    <property type="entry name" value="AMIDASE AMID-RELATED"/>
    <property type="match status" value="1"/>
</dbReference>
<dbReference type="PANTHER" id="PTHR11895">
    <property type="entry name" value="TRANSAMIDASE"/>
    <property type="match status" value="1"/>
</dbReference>
<dbReference type="Pfam" id="PF01425">
    <property type="entry name" value="Amidase"/>
    <property type="match status" value="1"/>
</dbReference>
<dbReference type="EMBL" id="QLMK01000001">
    <property type="protein sequence ID" value="RAK34350.1"/>
    <property type="molecule type" value="Genomic_DNA"/>
</dbReference>
<dbReference type="SUPFAM" id="SSF75304">
    <property type="entry name" value="Amidase signature (AS) enzymes"/>
    <property type="match status" value="1"/>
</dbReference>
<dbReference type="GO" id="GO:0016740">
    <property type="term" value="F:transferase activity"/>
    <property type="evidence" value="ECO:0007669"/>
    <property type="project" value="UniProtKB-KW"/>
</dbReference>
<name>A0A364K0A8_9HYPH</name>
<dbReference type="Proteomes" id="UP000249453">
    <property type="component" value="Unassembled WGS sequence"/>
</dbReference>
<dbReference type="NCBIfam" id="NF004622">
    <property type="entry name" value="PRK05962.1"/>
    <property type="match status" value="1"/>
</dbReference>
<proteinExistence type="predicted"/>
<dbReference type="AlphaFoldDB" id="A0A364K0A8"/>
<evidence type="ECO:0000313" key="3">
    <source>
        <dbReference type="Proteomes" id="UP000249453"/>
    </source>
</evidence>
<keyword evidence="3" id="KW-1185">Reference proteome</keyword>
<accession>A0A364K0A8</accession>
<dbReference type="Gene3D" id="3.90.1300.10">
    <property type="entry name" value="Amidase signature (AS) domain"/>
    <property type="match status" value="1"/>
</dbReference>
<evidence type="ECO:0000313" key="2">
    <source>
        <dbReference type="EMBL" id="RAK34350.1"/>
    </source>
</evidence>
<gene>
    <name evidence="2" type="ORF">C7374_101684</name>
</gene>
<dbReference type="InterPro" id="IPR000120">
    <property type="entry name" value="Amidase"/>
</dbReference>
<dbReference type="OrthoDB" id="9811471at2"/>
<reference evidence="2 3" key="1">
    <citation type="submission" date="2018-06" db="EMBL/GenBank/DDBJ databases">
        <title>Genomic Encyclopedia of Type Strains, Phase IV (KMG-IV): sequencing the most valuable type-strain genomes for metagenomic binning, comparative biology and taxonomic classification.</title>
        <authorList>
            <person name="Goeker M."/>
        </authorList>
    </citation>
    <scope>NUCLEOTIDE SEQUENCE [LARGE SCALE GENOMIC DNA]</scope>
    <source>
        <strain evidence="2 3">DSM 26720</strain>
    </source>
</reference>
<sequence>MQTSRERLEKILAQLDQRRKTERVFGTIYSRSARLEADAADIRRANGRSLGPLDGRIVSIKDLFDVKGEATLAGSCIRRSEPPASTDALIVKRLRQAGAVIVGKTHMTEFAFTAVGLNPHYGVLGNAIEPTRIPGGSSSGAAISVAEGTSEIAIGSDTGGSVRIPAALNGVVGFKPTARRIPLQGAFPLAPSLDSIGPLAKTVDDCILADAIIAGLAPSIPDAVALTDCTIGIPNDLLLDNMDPSVEAAFEAARYGLEKLGARLVTIELDDLIREFAKAASIGSIVSIEAARIHSKTWLHDPDANVDFRVRETLLKRHLVLDKDYAQLMEKRDELARRMNQRLQNIDCFITPTTPILPVTIASVSEDEEEYERVETLLLRNTQIGNQFDLCSISLPMPNTPLPAGLMLTAAANSDRRLLALARSVEALLSR</sequence>
<dbReference type="InterPro" id="IPR036928">
    <property type="entry name" value="AS_sf"/>
</dbReference>
<protein>
    <submittedName>
        <fullName evidence="2">Aspartyl-tRNA(Asn)/glutamyl-tRNA(Gln) amidotransferase subunit A</fullName>
    </submittedName>
</protein>
<comment type="caution">
    <text evidence="2">The sequence shown here is derived from an EMBL/GenBank/DDBJ whole genome shotgun (WGS) entry which is preliminary data.</text>
</comment>
<feature type="domain" description="Amidase" evidence="1">
    <location>
        <begin position="8"/>
        <end position="419"/>
    </location>
</feature>
<dbReference type="InterPro" id="IPR023631">
    <property type="entry name" value="Amidase_dom"/>
</dbReference>
<dbReference type="RefSeq" id="WP_111574172.1">
    <property type="nucleotide sequence ID" value="NZ_JBHEEY010000001.1"/>
</dbReference>
<keyword evidence="2" id="KW-0808">Transferase</keyword>